<evidence type="ECO:0000313" key="4">
    <source>
        <dbReference type="Proteomes" id="UP000324222"/>
    </source>
</evidence>
<keyword evidence="2" id="KW-0472">Membrane</keyword>
<feature type="region of interest" description="Disordered" evidence="1">
    <location>
        <begin position="1"/>
        <end position="20"/>
    </location>
</feature>
<organism evidence="3 4">
    <name type="scientific">Portunus trituberculatus</name>
    <name type="common">Swimming crab</name>
    <name type="synonym">Neptunus trituberculatus</name>
    <dbReference type="NCBI Taxonomy" id="210409"/>
    <lineage>
        <taxon>Eukaryota</taxon>
        <taxon>Metazoa</taxon>
        <taxon>Ecdysozoa</taxon>
        <taxon>Arthropoda</taxon>
        <taxon>Crustacea</taxon>
        <taxon>Multicrustacea</taxon>
        <taxon>Malacostraca</taxon>
        <taxon>Eumalacostraca</taxon>
        <taxon>Eucarida</taxon>
        <taxon>Decapoda</taxon>
        <taxon>Pleocyemata</taxon>
        <taxon>Brachyura</taxon>
        <taxon>Eubrachyura</taxon>
        <taxon>Portunoidea</taxon>
        <taxon>Portunidae</taxon>
        <taxon>Portuninae</taxon>
        <taxon>Portunus</taxon>
    </lineage>
</organism>
<dbReference type="EMBL" id="VSRR010067177">
    <property type="protein sequence ID" value="MPC85056.1"/>
    <property type="molecule type" value="Genomic_DNA"/>
</dbReference>
<keyword evidence="2" id="KW-0812">Transmembrane</keyword>
<dbReference type="AlphaFoldDB" id="A0A5B7ITT0"/>
<keyword evidence="4" id="KW-1185">Reference proteome</keyword>
<evidence type="ECO:0000256" key="2">
    <source>
        <dbReference type="SAM" id="Phobius"/>
    </source>
</evidence>
<gene>
    <name evidence="3" type="ORF">E2C01_079814</name>
</gene>
<reference evidence="3" key="1">
    <citation type="submission" date="2019-05" db="EMBL/GenBank/DDBJ databases">
        <title>Another draft genome of Portunus trituberculatus and its Hox gene families provides insights of decapod evolution.</title>
        <authorList>
            <person name="Jeong J.-H."/>
            <person name="Song I."/>
            <person name="Kim S."/>
            <person name="Choi T."/>
            <person name="Kim D."/>
            <person name="Ryu S."/>
            <person name="Kim W."/>
        </authorList>
    </citation>
    <scope>NUCLEOTIDE SEQUENCE [LARGE SCALE GENOMIC DNA]</scope>
    <source>
        <tissue evidence="3">Muscle</tissue>
    </source>
</reference>
<evidence type="ECO:0000313" key="3">
    <source>
        <dbReference type="EMBL" id="MPC85056.1"/>
    </source>
</evidence>
<keyword evidence="2" id="KW-1133">Transmembrane helix</keyword>
<comment type="caution">
    <text evidence="3">The sequence shown here is derived from an EMBL/GenBank/DDBJ whole genome shotgun (WGS) entry which is preliminary data.</text>
</comment>
<accession>A0A5B7ITT0</accession>
<evidence type="ECO:0000256" key="1">
    <source>
        <dbReference type="SAM" id="MobiDB-lite"/>
    </source>
</evidence>
<protein>
    <submittedName>
        <fullName evidence="3">Uncharacterized protein</fullName>
    </submittedName>
</protein>
<name>A0A5B7ITT0_PORTR</name>
<dbReference type="Proteomes" id="UP000324222">
    <property type="component" value="Unassembled WGS sequence"/>
</dbReference>
<proteinExistence type="predicted"/>
<sequence length="82" mass="9223">MQSWTESGREEEESLVQRGSRRRAGIQLLILLPYLLRWGPPITISFFCILSYFSNPSSGSPKAEVPLAFYPCQMGGPEEVLC</sequence>
<feature type="transmembrane region" description="Helical" evidence="2">
    <location>
        <begin position="28"/>
        <end position="53"/>
    </location>
</feature>